<evidence type="ECO:0008006" key="3">
    <source>
        <dbReference type="Google" id="ProtNLM"/>
    </source>
</evidence>
<organism evidence="1 2">
    <name type="scientific">Proteus appendicitidis</name>
    <dbReference type="NCBI Taxonomy" id="3034648"/>
    <lineage>
        <taxon>Bacteria</taxon>
        <taxon>Pseudomonadati</taxon>
        <taxon>Pseudomonadota</taxon>
        <taxon>Gammaproteobacteria</taxon>
        <taxon>Enterobacterales</taxon>
        <taxon>Morganellaceae</taxon>
        <taxon>Proteus</taxon>
    </lineage>
</organism>
<dbReference type="Gene3D" id="3.60.15.10">
    <property type="entry name" value="Ribonuclease Z/Hydroxyacylglutathione hydrolase-like"/>
    <property type="match status" value="1"/>
</dbReference>
<sequence>MMIRTFHSIGQGAFYTEEFDNFTFVYDCGTATVGVDAHGKSTNSKARINTYVMNYFESGKIINFLFISHFHRDHINGLEYLLSHYEVNHIYIPQYDIYERVIELININNEDGHEEIKINFNLFDNKLILEPIKTIKAISTNIKVNLVKHDYSDNIIDNDISDYEVSPDNYLNSGELLSSPIPNWIFIPINYKNESRSRKFSEKLKKLNIEFRNTDDFVKAWGDEDKRNNITSIFKGLPGEANENSMVVYSGSSINNYLFSDINHISLTEKEIEEDEINFERNVIGMNESSCIYFGDYEAKKKGALELIKNRLKAYYNSVCTIQIPHHGSFENYSEDINETHNIYSVISYGEKNRYGHPSPCTRKLIEKNAGILFEVTEKPSTILRFFIDER</sequence>
<dbReference type="SUPFAM" id="SSF56281">
    <property type="entry name" value="Metallo-hydrolase/oxidoreductase"/>
    <property type="match status" value="1"/>
</dbReference>
<dbReference type="EMBL" id="CP127389">
    <property type="protein sequence ID" value="WIV86740.1"/>
    <property type="molecule type" value="Genomic_DNA"/>
</dbReference>
<proteinExistence type="predicted"/>
<dbReference type="Proteomes" id="UP001226651">
    <property type="component" value="Chromosome"/>
</dbReference>
<evidence type="ECO:0000313" key="1">
    <source>
        <dbReference type="EMBL" id="WIV86740.1"/>
    </source>
</evidence>
<accession>A0ABY8Y2Y3</accession>
<dbReference type="InterPro" id="IPR036866">
    <property type="entry name" value="RibonucZ/Hydroxyglut_hydro"/>
</dbReference>
<dbReference type="InterPro" id="IPR052159">
    <property type="entry name" value="Competence_DNA_uptake"/>
</dbReference>
<name>A0ABY8Y2Y3_9GAMM</name>
<keyword evidence="2" id="KW-1185">Reference proteome</keyword>
<dbReference type="PANTHER" id="PTHR30619">
    <property type="entry name" value="DNA INTERNALIZATION/COMPETENCE PROTEIN COMEC/REC2"/>
    <property type="match status" value="1"/>
</dbReference>
<dbReference type="PANTHER" id="PTHR30619:SF1">
    <property type="entry name" value="RECOMBINATION PROTEIN 2"/>
    <property type="match status" value="1"/>
</dbReference>
<protein>
    <recommendedName>
        <fullName evidence="3">Metallo-beta-lactamase domain-containing protein</fullName>
    </recommendedName>
</protein>
<gene>
    <name evidence="1" type="ORF">QQS39_09580</name>
</gene>
<evidence type="ECO:0000313" key="2">
    <source>
        <dbReference type="Proteomes" id="UP001226651"/>
    </source>
</evidence>
<dbReference type="RefSeq" id="WP_285804398.1">
    <property type="nucleotide sequence ID" value="NZ_CP127389.1"/>
</dbReference>
<reference evidence="1 2" key="1">
    <citation type="submission" date="2023-06" db="EMBL/GenBank/DDBJ databases">
        <title>Proteus appendicitidis sp. nov., isolated from the appendiceal pus of an appendicitis patient in Yongzhou, China.</title>
        <authorList>
            <person name="Cai X."/>
        </authorList>
    </citation>
    <scope>NUCLEOTIDE SEQUENCE [LARGE SCALE GENOMIC DNA]</scope>
    <source>
        <strain evidence="1 2">HZ0627</strain>
    </source>
</reference>